<gene>
    <name evidence="2" type="ORF">C5Q96_02415</name>
</gene>
<dbReference type="Proteomes" id="UP000237883">
    <property type="component" value="Chromosome"/>
</dbReference>
<dbReference type="OrthoDB" id="2082874at2"/>
<protein>
    <recommendedName>
        <fullName evidence="4">Asp23/Gls24 family envelope stress response protein</fullName>
    </recommendedName>
</protein>
<comment type="similarity">
    <text evidence="1">Belongs to the asp23 family.</text>
</comment>
<dbReference type="Pfam" id="PF03780">
    <property type="entry name" value="Asp23"/>
    <property type="match status" value="1"/>
</dbReference>
<dbReference type="RefSeq" id="WP_106056851.1">
    <property type="nucleotide sequence ID" value="NZ_CP027228.1"/>
</dbReference>
<sequence length="132" mass="15012">MQVLNKSHYGAINITKQVMNKLVLDELLKYEDIVFPCSQTGKPLKKGFFSGINELLSSIEIHEAANGTYIVFYIIVKFGESINEISNAIFDSIERDFEMFSLVKPVEIKACIKGVQAEHLTRRDVEVIRTNE</sequence>
<accession>A0A2S0L3A0</accession>
<dbReference type="EMBL" id="CP027228">
    <property type="protein sequence ID" value="AVM47770.1"/>
    <property type="molecule type" value="Genomic_DNA"/>
</dbReference>
<keyword evidence="3" id="KW-1185">Reference proteome</keyword>
<evidence type="ECO:0008006" key="4">
    <source>
        <dbReference type="Google" id="ProtNLM"/>
    </source>
</evidence>
<reference evidence="3" key="1">
    <citation type="submission" date="2018-02" db="EMBL/GenBank/DDBJ databases">
        <authorList>
            <person name="Holder M.E."/>
            <person name="Ajami N.J."/>
            <person name="Petrosino J.F."/>
        </authorList>
    </citation>
    <scope>NUCLEOTIDE SEQUENCE [LARGE SCALE GENOMIC DNA]</scope>
    <source>
        <strain evidence="3">CCUG 47132</strain>
    </source>
</reference>
<evidence type="ECO:0000313" key="3">
    <source>
        <dbReference type="Proteomes" id="UP000237883"/>
    </source>
</evidence>
<name>A0A2S0L3A0_9FIRM</name>
<dbReference type="InterPro" id="IPR005531">
    <property type="entry name" value="Asp23"/>
</dbReference>
<organism evidence="2 3">
    <name type="scientific">Mogibacterium diversum</name>
    <dbReference type="NCBI Taxonomy" id="114527"/>
    <lineage>
        <taxon>Bacteria</taxon>
        <taxon>Bacillati</taxon>
        <taxon>Bacillota</taxon>
        <taxon>Clostridia</taxon>
        <taxon>Peptostreptococcales</taxon>
        <taxon>Anaerovoracaceae</taxon>
        <taxon>Mogibacterium</taxon>
    </lineage>
</organism>
<dbReference type="AlphaFoldDB" id="A0A2S0L3A0"/>
<dbReference type="GeneID" id="78391108"/>
<dbReference type="KEGG" id="mdv:C5Q96_02415"/>
<evidence type="ECO:0000313" key="2">
    <source>
        <dbReference type="EMBL" id="AVM47770.1"/>
    </source>
</evidence>
<proteinExistence type="inferred from homology"/>
<evidence type="ECO:0000256" key="1">
    <source>
        <dbReference type="ARBA" id="ARBA00005721"/>
    </source>
</evidence>